<evidence type="ECO:0000313" key="1">
    <source>
        <dbReference type="EMBL" id="PWB06998.1"/>
    </source>
</evidence>
<protein>
    <submittedName>
        <fullName evidence="1">Uncharacterized protein</fullName>
    </submittedName>
</protein>
<organism evidence="1 2">
    <name type="scientific">Paramuribaculum intestinale</name>
    <dbReference type="NCBI Taxonomy" id="2094151"/>
    <lineage>
        <taxon>Bacteria</taxon>
        <taxon>Pseudomonadati</taxon>
        <taxon>Bacteroidota</taxon>
        <taxon>Bacteroidia</taxon>
        <taxon>Bacteroidales</taxon>
        <taxon>Muribaculaceae</taxon>
        <taxon>Paramuribaculum</taxon>
    </lineage>
</organism>
<gene>
    <name evidence="1" type="ORF">C5O25_08870</name>
</gene>
<reference evidence="2" key="1">
    <citation type="submission" date="2018-02" db="EMBL/GenBank/DDBJ databases">
        <authorList>
            <person name="Clavel T."/>
            <person name="Strowig T."/>
        </authorList>
    </citation>
    <scope>NUCLEOTIDE SEQUENCE [LARGE SCALE GENOMIC DNA]</scope>
    <source>
        <strain evidence="2">DSM 100764</strain>
    </source>
</reference>
<dbReference type="AlphaFoldDB" id="A0A2V1IR14"/>
<dbReference type="RefSeq" id="WP_107036383.1">
    <property type="nucleotide sequence ID" value="NZ_CARBNI010000024.1"/>
</dbReference>
<proteinExistence type="predicted"/>
<dbReference type="EMBL" id="PUBV01000017">
    <property type="protein sequence ID" value="PWB06998.1"/>
    <property type="molecule type" value="Genomic_DNA"/>
</dbReference>
<accession>A0A2V1IR14</accession>
<comment type="caution">
    <text evidence="1">The sequence shown here is derived from an EMBL/GenBank/DDBJ whole genome shotgun (WGS) entry which is preliminary data.</text>
</comment>
<evidence type="ECO:0000313" key="2">
    <source>
        <dbReference type="Proteomes" id="UP000244925"/>
    </source>
</evidence>
<name>A0A2V1IR14_9BACT</name>
<keyword evidence="2" id="KW-1185">Reference proteome</keyword>
<dbReference type="GeneID" id="93423588"/>
<dbReference type="Proteomes" id="UP000244925">
    <property type="component" value="Unassembled WGS sequence"/>
</dbReference>
<sequence>MRVKKMTIEEGRRVGINRFPNFHKTGSVRGMKKLYYGADCLLVRSGDYIYNVSAEPAIYNQATI</sequence>